<accession>A0A1I5URK9</accession>
<dbReference type="Pfam" id="PF00440">
    <property type="entry name" value="TetR_N"/>
    <property type="match status" value="1"/>
</dbReference>
<evidence type="ECO:0000256" key="2">
    <source>
        <dbReference type="ARBA" id="ARBA00023125"/>
    </source>
</evidence>
<dbReference type="Proteomes" id="UP000199356">
    <property type="component" value="Unassembled WGS sequence"/>
</dbReference>
<keyword evidence="1" id="KW-0805">Transcription regulation</keyword>
<name>A0A1I5URK9_9RHOB</name>
<evidence type="ECO:0000256" key="4">
    <source>
        <dbReference type="PROSITE-ProRule" id="PRU00335"/>
    </source>
</evidence>
<feature type="domain" description="HTH tetR-type" evidence="5">
    <location>
        <begin position="13"/>
        <end position="73"/>
    </location>
</feature>
<organism evidence="6 7">
    <name type="scientific">Tranquillimonas alkanivorans</name>
    <dbReference type="NCBI Taxonomy" id="441119"/>
    <lineage>
        <taxon>Bacteria</taxon>
        <taxon>Pseudomonadati</taxon>
        <taxon>Pseudomonadota</taxon>
        <taxon>Alphaproteobacteria</taxon>
        <taxon>Rhodobacterales</taxon>
        <taxon>Roseobacteraceae</taxon>
        <taxon>Tranquillimonas</taxon>
    </lineage>
</organism>
<evidence type="ECO:0000256" key="3">
    <source>
        <dbReference type="ARBA" id="ARBA00023163"/>
    </source>
</evidence>
<dbReference type="PROSITE" id="PS50977">
    <property type="entry name" value="HTH_TETR_2"/>
    <property type="match status" value="1"/>
</dbReference>
<evidence type="ECO:0000256" key="1">
    <source>
        <dbReference type="ARBA" id="ARBA00023015"/>
    </source>
</evidence>
<evidence type="ECO:0000313" key="6">
    <source>
        <dbReference type="EMBL" id="SFP97913.1"/>
    </source>
</evidence>
<dbReference type="EMBL" id="FOXA01000023">
    <property type="protein sequence ID" value="SFP97913.1"/>
    <property type="molecule type" value="Genomic_DNA"/>
</dbReference>
<dbReference type="InterPro" id="IPR036271">
    <property type="entry name" value="Tet_transcr_reg_TetR-rel_C_sf"/>
</dbReference>
<dbReference type="OrthoDB" id="9811084at2"/>
<keyword evidence="2 4" id="KW-0238">DNA-binding</keyword>
<dbReference type="PRINTS" id="PR00455">
    <property type="entry name" value="HTHTETR"/>
</dbReference>
<dbReference type="AlphaFoldDB" id="A0A1I5URK9"/>
<dbReference type="SUPFAM" id="SSF48498">
    <property type="entry name" value="Tetracyclin repressor-like, C-terminal domain"/>
    <property type="match status" value="1"/>
</dbReference>
<feature type="DNA-binding region" description="H-T-H motif" evidence="4">
    <location>
        <begin position="36"/>
        <end position="55"/>
    </location>
</feature>
<protein>
    <submittedName>
        <fullName evidence="6">Transcriptional regulator, TetR family</fullName>
    </submittedName>
</protein>
<dbReference type="Gene3D" id="1.10.357.10">
    <property type="entry name" value="Tetracycline Repressor, domain 2"/>
    <property type="match status" value="1"/>
</dbReference>
<keyword evidence="7" id="KW-1185">Reference proteome</keyword>
<sequence length="196" mass="21810">MPKGDLPKTRRGRARREQILRAAEEVFGEAGFAAASISEITRRAETAQGTLYIYFKSKEEIFRELVVEMGHLTRTVVTRALDPGATRLEAERAGLAAFLHFVAERPALYRIVEEARFVDPAAYRDYFTTFAKAYEARLKKAQADGEVRPGDAEVRAWALMGMAKALGERYALWGDPAEIDGVVDEAFALVREGLAP</sequence>
<reference evidence="6 7" key="1">
    <citation type="submission" date="2016-10" db="EMBL/GenBank/DDBJ databases">
        <authorList>
            <person name="de Groot N.N."/>
        </authorList>
    </citation>
    <scope>NUCLEOTIDE SEQUENCE [LARGE SCALE GENOMIC DNA]</scope>
    <source>
        <strain evidence="6 7">DSM 19547</strain>
    </source>
</reference>
<dbReference type="RefSeq" id="WP_093424856.1">
    <property type="nucleotide sequence ID" value="NZ_FOXA01000023.1"/>
</dbReference>
<dbReference type="FunFam" id="1.10.10.60:FF:000141">
    <property type="entry name" value="TetR family transcriptional regulator"/>
    <property type="match status" value="1"/>
</dbReference>
<dbReference type="InterPro" id="IPR001647">
    <property type="entry name" value="HTH_TetR"/>
</dbReference>
<dbReference type="PANTHER" id="PTHR30055">
    <property type="entry name" value="HTH-TYPE TRANSCRIPTIONAL REGULATOR RUTR"/>
    <property type="match status" value="1"/>
</dbReference>
<dbReference type="GO" id="GO:0003700">
    <property type="term" value="F:DNA-binding transcription factor activity"/>
    <property type="evidence" value="ECO:0007669"/>
    <property type="project" value="TreeGrafter"/>
</dbReference>
<proteinExistence type="predicted"/>
<dbReference type="GO" id="GO:0000976">
    <property type="term" value="F:transcription cis-regulatory region binding"/>
    <property type="evidence" value="ECO:0007669"/>
    <property type="project" value="TreeGrafter"/>
</dbReference>
<dbReference type="InterPro" id="IPR050109">
    <property type="entry name" value="HTH-type_TetR-like_transc_reg"/>
</dbReference>
<dbReference type="SUPFAM" id="SSF46689">
    <property type="entry name" value="Homeodomain-like"/>
    <property type="match status" value="1"/>
</dbReference>
<dbReference type="Gene3D" id="1.10.10.60">
    <property type="entry name" value="Homeodomain-like"/>
    <property type="match status" value="1"/>
</dbReference>
<dbReference type="InterPro" id="IPR009057">
    <property type="entry name" value="Homeodomain-like_sf"/>
</dbReference>
<keyword evidence="3" id="KW-0804">Transcription</keyword>
<evidence type="ECO:0000259" key="5">
    <source>
        <dbReference type="PROSITE" id="PS50977"/>
    </source>
</evidence>
<gene>
    <name evidence="6" type="ORF">SAMN04488047_12330</name>
</gene>
<dbReference type="STRING" id="441119.SAMN04488047_12330"/>
<evidence type="ECO:0000313" key="7">
    <source>
        <dbReference type="Proteomes" id="UP000199356"/>
    </source>
</evidence>
<dbReference type="PANTHER" id="PTHR30055:SF234">
    <property type="entry name" value="HTH-TYPE TRANSCRIPTIONAL REGULATOR BETI"/>
    <property type="match status" value="1"/>
</dbReference>